<sequence>MSNKKKSSKEGDNHSENGGRSMDFLNFQRNGLLFFALLVNNCSDEALDLLKDGYVGIHHILIGCVLLDDEINSWKKPIVMKERLQRYKSAFTERAIAITSSIYGNYKQDEQSINHAERLLLNHGYLRDAISTENNVFLKNETAKTILNEKWYGKENIDLLTMFIFGVLAVIHPLVLPFLMINLERGPLQR</sequence>
<organism evidence="2 3">
    <name type="scientific">Mytilus coruscus</name>
    <name type="common">Sea mussel</name>
    <dbReference type="NCBI Taxonomy" id="42192"/>
    <lineage>
        <taxon>Eukaryota</taxon>
        <taxon>Metazoa</taxon>
        <taxon>Spiralia</taxon>
        <taxon>Lophotrochozoa</taxon>
        <taxon>Mollusca</taxon>
        <taxon>Bivalvia</taxon>
        <taxon>Autobranchia</taxon>
        <taxon>Pteriomorphia</taxon>
        <taxon>Mytilida</taxon>
        <taxon>Mytiloidea</taxon>
        <taxon>Mytilidae</taxon>
        <taxon>Mytilinae</taxon>
        <taxon>Mytilus</taxon>
    </lineage>
</organism>
<evidence type="ECO:0000313" key="2">
    <source>
        <dbReference type="EMBL" id="CAC5385231.1"/>
    </source>
</evidence>
<evidence type="ECO:0000256" key="1">
    <source>
        <dbReference type="SAM" id="Phobius"/>
    </source>
</evidence>
<feature type="transmembrane region" description="Helical" evidence="1">
    <location>
        <begin position="159"/>
        <end position="181"/>
    </location>
</feature>
<accession>A0A6J8BPH2</accession>
<gene>
    <name evidence="2" type="ORF">MCOR_20798</name>
</gene>
<evidence type="ECO:0000313" key="3">
    <source>
        <dbReference type="Proteomes" id="UP000507470"/>
    </source>
</evidence>
<dbReference type="EMBL" id="CACVKT020003691">
    <property type="protein sequence ID" value="CAC5385231.1"/>
    <property type="molecule type" value="Genomic_DNA"/>
</dbReference>
<keyword evidence="1" id="KW-1133">Transmembrane helix</keyword>
<name>A0A6J8BPH2_MYTCO</name>
<dbReference type="AlphaFoldDB" id="A0A6J8BPH2"/>
<proteinExistence type="predicted"/>
<keyword evidence="1" id="KW-0812">Transmembrane</keyword>
<keyword evidence="1" id="KW-0472">Membrane</keyword>
<reference evidence="2 3" key="1">
    <citation type="submission" date="2020-06" db="EMBL/GenBank/DDBJ databases">
        <authorList>
            <person name="Li R."/>
            <person name="Bekaert M."/>
        </authorList>
    </citation>
    <scope>NUCLEOTIDE SEQUENCE [LARGE SCALE GENOMIC DNA]</scope>
    <source>
        <strain evidence="3">wild</strain>
    </source>
</reference>
<protein>
    <submittedName>
        <fullName evidence="2">Uncharacterized protein</fullName>
    </submittedName>
</protein>
<dbReference type="Proteomes" id="UP000507470">
    <property type="component" value="Unassembled WGS sequence"/>
</dbReference>
<keyword evidence="3" id="KW-1185">Reference proteome</keyword>
<dbReference type="OrthoDB" id="10469476at2759"/>